<dbReference type="RefSeq" id="XP_018072336.1">
    <property type="nucleotide sequence ID" value="XM_018206869.1"/>
</dbReference>
<reference evidence="1 2" key="1">
    <citation type="submission" date="2015-10" db="EMBL/GenBank/DDBJ databases">
        <title>Full genome of DAOMC 229536 Phialocephala scopiformis, a fungal endophyte of spruce producing the potent anti-insectan compound rugulosin.</title>
        <authorList>
            <consortium name="DOE Joint Genome Institute"/>
            <person name="Walker A.K."/>
            <person name="Frasz S.L."/>
            <person name="Seifert K.A."/>
            <person name="Miller J.D."/>
            <person name="Mondo S.J."/>
            <person name="Labutti K."/>
            <person name="Lipzen A."/>
            <person name="Dockter R."/>
            <person name="Kennedy M."/>
            <person name="Grigoriev I.V."/>
            <person name="Spatafora J.W."/>
        </authorList>
    </citation>
    <scope>NUCLEOTIDE SEQUENCE [LARGE SCALE GENOMIC DNA]</scope>
    <source>
        <strain evidence="1 2">CBS 120377</strain>
    </source>
</reference>
<dbReference type="KEGG" id="psco:LY89DRAFT_34331"/>
<dbReference type="GeneID" id="28816595"/>
<dbReference type="AlphaFoldDB" id="A0A194XCV2"/>
<proteinExistence type="predicted"/>
<keyword evidence="2" id="KW-1185">Reference proteome</keyword>
<accession>A0A194XCV2</accession>
<gene>
    <name evidence="1" type="ORF">LY89DRAFT_34331</name>
</gene>
<dbReference type="EMBL" id="KQ947413">
    <property type="protein sequence ID" value="KUJ17981.1"/>
    <property type="molecule type" value="Genomic_DNA"/>
</dbReference>
<dbReference type="InParanoid" id="A0A194XCV2"/>
<name>A0A194XCV2_MOLSC</name>
<evidence type="ECO:0000313" key="1">
    <source>
        <dbReference type="EMBL" id="KUJ17981.1"/>
    </source>
</evidence>
<sequence>MDLLRSACRPISRLFRYLRYLRYSRWSRWSRCSRLLLCYFATCKALNQFLEMFPERMLFYSSSRDSSQRQVHYVLQ</sequence>
<protein>
    <submittedName>
        <fullName evidence="1">Uncharacterized protein</fullName>
    </submittedName>
</protein>
<organism evidence="1 2">
    <name type="scientific">Mollisia scopiformis</name>
    <name type="common">Conifer needle endophyte fungus</name>
    <name type="synonym">Phialocephala scopiformis</name>
    <dbReference type="NCBI Taxonomy" id="149040"/>
    <lineage>
        <taxon>Eukaryota</taxon>
        <taxon>Fungi</taxon>
        <taxon>Dikarya</taxon>
        <taxon>Ascomycota</taxon>
        <taxon>Pezizomycotina</taxon>
        <taxon>Leotiomycetes</taxon>
        <taxon>Helotiales</taxon>
        <taxon>Mollisiaceae</taxon>
        <taxon>Mollisia</taxon>
    </lineage>
</organism>
<dbReference type="Proteomes" id="UP000070700">
    <property type="component" value="Unassembled WGS sequence"/>
</dbReference>
<evidence type="ECO:0000313" key="2">
    <source>
        <dbReference type="Proteomes" id="UP000070700"/>
    </source>
</evidence>